<reference evidence="3" key="1">
    <citation type="submission" date="2023-06" db="EMBL/GenBank/DDBJ databases">
        <authorList>
            <person name="Kurt Z."/>
        </authorList>
    </citation>
    <scope>NUCLEOTIDE SEQUENCE</scope>
</reference>
<dbReference type="PROSITE" id="PS51450">
    <property type="entry name" value="LRR"/>
    <property type="match status" value="1"/>
</dbReference>
<dbReference type="SUPFAM" id="SSF52058">
    <property type="entry name" value="L domain-like"/>
    <property type="match status" value="1"/>
</dbReference>
<keyword evidence="1" id="KW-0433">Leucine-rich repeat</keyword>
<keyword evidence="5" id="KW-1185">Reference proteome</keyword>
<evidence type="ECO:0000313" key="5">
    <source>
        <dbReference type="Proteomes" id="UP001642409"/>
    </source>
</evidence>
<dbReference type="EMBL" id="CAXDID020000100">
    <property type="protein sequence ID" value="CAL6025774.1"/>
    <property type="molecule type" value="Genomic_DNA"/>
</dbReference>
<name>A0AA86N8K4_9EUKA</name>
<comment type="caution">
    <text evidence="3">The sequence shown here is derived from an EMBL/GenBank/DDBJ whole genome shotgun (WGS) entry which is preliminary data.</text>
</comment>
<evidence type="ECO:0000256" key="2">
    <source>
        <dbReference type="ARBA" id="ARBA00022737"/>
    </source>
</evidence>
<sequence length="352" mass="41297">MYEQDIESMMTQQLYYQLYYYLDITTSNTQNITDSDRIQFFIGEIQNKTLLIGCDNTLHSLEFLNDFEINKLKIVSCENVIPKIKSKMITEMQILNSRINNIHELELENLEILQLDAFLEYNAFINIQGISKYLKLKQLKIYEYKNLDISCLKQMSTLTKLELGSCGLSNINALQTLVNLKQLNLAENKNIDITPLQHLNQLTILNLNFCAIKTIDVLQTLYNLDKLSICYNQIIYLQPLIELKMLTKLQTGGNKIVDSAIIEDHPNYNLFELLIREQPQQEEITMANIFKYINYPITILKRMRLQRQKIIIKYSKSREKSQKTILDNELCLFQFSEQVSVLFTSRMYDCSQ</sequence>
<dbReference type="Gene3D" id="3.80.10.10">
    <property type="entry name" value="Ribonuclease Inhibitor"/>
    <property type="match status" value="1"/>
</dbReference>
<dbReference type="AlphaFoldDB" id="A0AA86N8K4"/>
<dbReference type="PANTHER" id="PTHR46652">
    <property type="entry name" value="LEUCINE-RICH REPEAT AND IQ DOMAIN-CONTAINING PROTEIN 1-RELATED"/>
    <property type="match status" value="1"/>
</dbReference>
<keyword evidence="2" id="KW-0677">Repeat</keyword>
<gene>
    <name evidence="3" type="ORF">HINF_LOCUS2634</name>
    <name evidence="4" type="ORF">HINF_LOCUS30526</name>
</gene>
<dbReference type="InterPro" id="IPR050836">
    <property type="entry name" value="SDS22/Internalin_LRR"/>
</dbReference>
<evidence type="ECO:0000256" key="1">
    <source>
        <dbReference type="ARBA" id="ARBA00022614"/>
    </source>
</evidence>
<accession>A0AA86N8K4</accession>
<dbReference type="EMBL" id="CATOUU010000062">
    <property type="protein sequence ID" value="CAI9914989.1"/>
    <property type="molecule type" value="Genomic_DNA"/>
</dbReference>
<dbReference type="InterPro" id="IPR001611">
    <property type="entry name" value="Leu-rich_rpt"/>
</dbReference>
<evidence type="ECO:0008006" key="6">
    <source>
        <dbReference type="Google" id="ProtNLM"/>
    </source>
</evidence>
<evidence type="ECO:0000313" key="3">
    <source>
        <dbReference type="EMBL" id="CAI9914989.1"/>
    </source>
</evidence>
<dbReference type="Proteomes" id="UP001642409">
    <property type="component" value="Unassembled WGS sequence"/>
</dbReference>
<reference evidence="4 5" key="2">
    <citation type="submission" date="2024-07" db="EMBL/GenBank/DDBJ databases">
        <authorList>
            <person name="Akdeniz Z."/>
        </authorList>
    </citation>
    <scope>NUCLEOTIDE SEQUENCE [LARGE SCALE GENOMIC DNA]</scope>
</reference>
<organism evidence="3">
    <name type="scientific">Hexamita inflata</name>
    <dbReference type="NCBI Taxonomy" id="28002"/>
    <lineage>
        <taxon>Eukaryota</taxon>
        <taxon>Metamonada</taxon>
        <taxon>Diplomonadida</taxon>
        <taxon>Hexamitidae</taxon>
        <taxon>Hexamitinae</taxon>
        <taxon>Hexamita</taxon>
    </lineage>
</organism>
<evidence type="ECO:0000313" key="4">
    <source>
        <dbReference type="EMBL" id="CAL6025774.1"/>
    </source>
</evidence>
<dbReference type="InterPro" id="IPR032675">
    <property type="entry name" value="LRR_dom_sf"/>
</dbReference>
<dbReference type="PANTHER" id="PTHR46652:SF3">
    <property type="entry name" value="LEUCINE-RICH REPEAT-CONTAINING PROTEIN 9"/>
    <property type="match status" value="1"/>
</dbReference>
<protein>
    <recommendedName>
        <fullName evidence="6">Leucine rich repeat protein</fullName>
    </recommendedName>
</protein>
<proteinExistence type="predicted"/>